<dbReference type="EMBL" id="JFHK01000024">
    <property type="protein sequence ID" value="OAA27996.1"/>
    <property type="molecule type" value="Genomic_DNA"/>
</dbReference>
<accession>A0A176JWD3</accession>
<name>A0A176JWD3_9BACT</name>
<dbReference type="CDD" id="cd08567">
    <property type="entry name" value="GDPD_SpGDE_like"/>
    <property type="match status" value="1"/>
</dbReference>
<dbReference type="Gene3D" id="3.20.20.190">
    <property type="entry name" value="Phosphatidylinositol (PI) phosphodiesterase"/>
    <property type="match status" value="1"/>
</dbReference>
<dbReference type="OrthoDB" id="384721at2"/>
<organism evidence="2 3">
    <name type="scientific">Kosmotoga arenicorallina S304</name>
    <dbReference type="NCBI Taxonomy" id="1453497"/>
    <lineage>
        <taxon>Bacteria</taxon>
        <taxon>Thermotogati</taxon>
        <taxon>Thermotogota</taxon>
        <taxon>Thermotogae</taxon>
        <taxon>Kosmotogales</taxon>
        <taxon>Kosmotogaceae</taxon>
        <taxon>Kosmotoga</taxon>
    </lineage>
</organism>
<evidence type="ECO:0000259" key="1">
    <source>
        <dbReference type="PROSITE" id="PS51704"/>
    </source>
</evidence>
<protein>
    <recommendedName>
        <fullName evidence="1">GP-PDE domain-containing protein</fullName>
    </recommendedName>
</protein>
<comment type="caution">
    <text evidence="2">The sequence shown here is derived from an EMBL/GenBank/DDBJ whole genome shotgun (WGS) entry which is preliminary data.</text>
</comment>
<dbReference type="PATRIC" id="fig|1453497.3.peg.940"/>
<dbReference type="STRING" id="1453497.AT15_04730"/>
<evidence type="ECO:0000313" key="2">
    <source>
        <dbReference type="EMBL" id="OAA27996.1"/>
    </source>
</evidence>
<feature type="domain" description="GP-PDE" evidence="1">
    <location>
        <begin position="21"/>
        <end position="301"/>
    </location>
</feature>
<dbReference type="GO" id="GO:0006629">
    <property type="term" value="P:lipid metabolic process"/>
    <property type="evidence" value="ECO:0007669"/>
    <property type="project" value="InterPro"/>
</dbReference>
<dbReference type="SUPFAM" id="SSF51695">
    <property type="entry name" value="PLC-like phosphodiesterases"/>
    <property type="match status" value="1"/>
</dbReference>
<dbReference type="Pfam" id="PF03009">
    <property type="entry name" value="GDPD"/>
    <property type="match status" value="1"/>
</dbReference>
<evidence type="ECO:0000313" key="3">
    <source>
        <dbReference type="Proteomes" id="UP000077339"/>
    </source>
</evidence>
<dbReference type="Proteomes" id="UP000077339">
    <property type="component" value="Unassembled WGS sequence"/>
</dbReference>
<proteinExistence type="predicted"/>
<reference evidence="2 3" key="1">
    <citation type="submission" date="2014-02" db="EMBL/GenBank/DDBJ databases">
        <title>Kosmotoga genome sequencing.</title>
        <authorList>
            <person name="Pollo S.M."/>
            <person name="Charchuk R."/>
            <person name="Nesbo C.L."/>
        </authorList>
    </citation>
    <scope>NUCLEOTIDE SEQUENCE [LARGE SCALE GENOMIC DNA]</scope>
    <source>
        <strain evidence="2 3">S304</strain>
    </source>
</reference>
<dbReference type="PANTHER" id="PTHR46211">
    <property type="entry name" value="GLYCEROPHOSPHORYL DIESTER PHOSPHODIESTERASE"/>
    <property type="match status" value="1"/>
</dbReference>
<dbReference type="InterPro" id="IPR017946">
    <property type="entry name" value="PLC-like_Pdiesterase_TIM-brl"/>
</dbReference>
<dbReference type="GO" id="GO:0008081">
    <property type="term" value="F:phosphoric diester hydrolase activity"/>
    <property type="evidence" value="ECO:0007669"/>
    <property type="project" value="InterPro"/>
</dbReference>
<dbReference type="InterPro" id="IPR030395">
    <property type="entry name" value="GP_PDE_dom"/>
</dbReference>
<dbReference type="PROSITE" id="PS51704">
    <property type="entry name" value="GP_PDE"/>
    <property type="match status" value="1"/>
</dbReference>
<keyword evidence="3" id="KW-1185">Reference proteome</keyword>
<sequence>MIKKPFVIWLVLFVAVALFSFDIQGHRGCRGLRPENTLEAFKFALEEIGVTTLELDMGITKDGIPVVVHDRYLNPEKVSKDGSFISNRIFIKDLTYEELLQYDVGVMSEDYYWPYQVPVTGAKIPKLEEVFELAKSYMKKTGREIWLNVETKVSPLSPDETAPPEVFVDKLLSLIEKYGLEDYVIVQSFYWKTIMLVKEKNPEIKTAALLSLGTLSNSKWLGGLKSIKFGFNVAKMVKATGADIFSPKYTDFSDKVLKEAQQLGLKVIPWTVNDPCDMIDLIELGVDGIITDYPNILKTILIAKELDSCR</sequence>
<dbReference type="RefSeq" id="WP_068348745.1">
    <property type="nucleotide sequence ID" value="NZ_JFHK01000024.1"/>
</dbReference>
<dbReference type="PANTHER" id="PTHR46211:SF14">
    <property type="entry name" value="GLYCEROPHOSPHODIESTER PHOSPHODIESTERASE"/>
    <property type="match status" value="1"/>
</dbReference>
<gene>
    <name evidence="2" type="ORF">AT15_04730</name>
</gene>
<dbReference type="AlphaFoldDB" id="A0A176JWD3"/>